<dbReference type="EMBL" id="BMZH01000007">
    <property type="protein sequence ID" value="GHA95978.1"/>
    <property type="molecule type" value="Genomic_DNA"/>
</dbReference>
<organism evidence="1 2">
    <name type="scientific">Algimonas arctica</name>
    <dbReference type="NCBI Taxonomy" id="1479486"/>
    <lineage>
        <taxon>Bacteria</taxon>
        <taxon>Pseudomonadati</taxon>
        <taxon>Pseudomonadota</taxon>
        <taxon>Alphaproteobacteria</taxon>
        <taxon>Maricaulales</taxon>
        <taxon>Robiginitomaculaceae</taxon>
        <taxon>Algimonas</taxon>
    </lineage>
</organism>
<accession>A0A8J3G2R0</accession>
<evidence type="ECO:0000313" key="2">
    <source>
        <dbReference type="Proteomes" id="UP000634004"/>
    </source>
</evidence>
<dbReference type="AlphaFoldDB" id="A0A8J3G2R0"/>
<proteinExistence type="predicted"/>
<comment type="caution">
    <text evidence="1">The sequence shown here is derived from an EMBL/GenBank/DDBJ whole genome shotgun (WGS) entry which is preliminary data.</text>
</comment>
<reference evidence="1" key="2">
    <citation type="submission" date="2020-09" db="EMBL/GenBank/DDBJ databases">
        <authorList>
            <person name="Sun Q."/>
            <person name="Kim S."/>
        </authorList>
    </citation>
    <scope>NUCLEOTIDE SEQUENCE</scope>
    <source>
        <strain evidence="1">KCTC 32513</strain>
    </source>
</reference>
<gene>
    <name evidence="1" type="ORF">GCM10009069_18580</name>
</gene>
<sequence length="141" mass="15351">MFVGAALSGLWRARRDGASVGDSVPVKYSPFAFAFTKGEKNSQWIQAKSKGAITKTSGIIGGAVWCGYNSKPHRKLAQGWASLTYATCVVEESEREPSVINKEGNYVPKFFFSVPSPLPLSGGCPLTNVCGWHNRDHYHAK</sequence>
<dbReference type="Proteomes" id="UP000634004">
    <property type="component" value="Unassembled WGS sequence"/>
</dbReference>
<evidence type="ECO:0000313" key="1">
    <source>
        <dbReference type="EMBL" id="GHA95978.1"/>
    </source>
</evidence>
<name>A0A8J3G2R0_9PROT</name>
<protein>
    <submittedName>
        <fullName evidence="1">Uncharacterized protein</fullName>
    </submittedName>
</protein>
<reference evidence="1" key="1">
    <citation type="journal article" date="2014" name="Int. J. Syst. Evol. Microbiol.">
        <title>Complete genome sequence of Corynebacterium casei LMG S-19264T (=DSM 44701T), isolated from a smear-ripened cheese.</title>
        <authorList>
            <consortium name="US DOE Joint Genome Institute (JGI-PGF)"/>
            <person name="Walter F."/>
            <person name="Albersmeier A."/>
            <person name="Kalinowski J."/>
            <person name="Ruckert C."/>
        </authorList>
    </citation>
    <scope>NUCLEOTIDE SEQUENCE</scope>
    <source>
        <strain evidence="1">KCTC 32513</strain>
    </source>
</reference>
<keyword evidence="2" id="KW-1185">Reference proteome</keyword>